<dbReference type="AlphaFoldDB" id="A0A4R6V879"/>
<dbReference type="SMART" id="SM00450">
    <property type="entry name" value="RHOD"/>
    <property type="match status" value="1"/>
</dbReference>
<organism evidence="3 4">
    <name type="scientific">Mesocricetibacter intestinalis</name>
    <dbReference type="NCBI Taxonomy" id="1521930"/>
    <lineage>
        <taxon>Bacteria</taxon>
        <taxon>Pseudomonadati</taxon>
        <taxon>Pseudomonadota</taxon>
        <taxon>Gammaproteobacteria</taxon>
        <taxon>Pasteurellales</taxon>
        <taxon>Pasteurellaceae</taxon>
        <taxon>Mesocricetibacter</taxon>
    </lineage>
</organism>
<dbReference type="Pfam" id="PF00581">
    <property type="entry name" value="Rhodanese"/>
    <property type="match status" value="1"/>
</dbReference>
<evidence type="ECO:0000259" key="2">
    <source>
        <dbReference type="PROSITE" id="PS50206"/>
    </source>
</evidence>
<accession>A0A4R6V879</accession>
<protein>
    <submittedName>
        <fullName evidence="3">Rhodanese-related sulfurtransferase</fullName>
    </submittedName>
</protein>
<dbReference type="InterPro" id="IPR036873">
    <property type="entry name" value="Rhodanese-like_dom_sf"/>
</dbReference>
<keyword evidence="4" id="KW-1185">Reference proteome</keyword>
<dbReference type="SUPFAM" id="SSF52821">
    <property type="entry name" value="Rhodanese/Cell cycle control phosphatase"/>
    <property type="match status" value="1"/>
</dbReference>
<keyword evidence="1" id="KW-0812">Transmembrane</keyword>
<dbReference type="RefSeq" id="WP_133544672.1">
    <property type="nucleotide sequence ID" value="NZ_SNYQ01000004.1"/>
</dbReference>
<sequence length="145" mass="15963">MQEFMPMATEFAKNHTILVIAWVAVFLMLVYHLVKAATSKIKVVGNAQATSLINNEDAVVIDLRTIDEFKRGHIVNSLQFVPSDIKNHNVGKLEQHKNVPVILVCVNGLSAQSSAELLAKQGFSRVYALQEGIAGWRAANLPLVK</sequence>
<dbReference type="PROSITE" id="PS50206">
    <property type="entry name" value="RHODANESE_3"/>
    <property type="match status" value="1"/>
</dbReference>
<dbReference type="Gene3D" id="3.40.250.10">
    <property type="entry name" value="Rhodanese-like domain"/>
    <property type="match status" value="1"/>
</dbReference>
<dbReference type="EMBL" id="SNYQ01000004">
    <property type="protein sequence ID" value="TDQ57652.1"/>
    <property type="molecule type" value="Genomic_DNA"/>
</dbReference>
<comment type="caution">
    <text evidence="3">The sequence shown here is derived from an EMBL/GenBank/DDBJ whole genome shotgun (WGS) entry which is preliminary data.</text>
</comment>
<dbReference type="CDD" id="cd00158">
    <property type="entry name" value="RHOD"/>
    <property type="match status" value="1"/>
</dbReference>
<feature type="transmembrane region" description="Helical" evidence="1">
    <location>
        <begin position="15"/>
        <end position="34"/>
    </location>
</feature>
<feature type="domain" description="Rhodanese" evidence="2">
    <location>
        <begin position="54"/>
        <end position="145"/>
    </location>
</feature>
<evidence type="ECO:0000313" key="3">
    <source>
        <dbReference type="EMBL" id="TDQ57652.1"/>
    </source>
</evidence>
<evidence type="ECO:0000256" key="1">
    <source>
        <dbReference type="SAM" id="Phobius"/>
    </source>
</evidence>
<dbReference type="Proteomes" id="UP000295657">
    <property type="component" value="Unassembled WGS sequence"/>
</dbReference>
<dbReference type="InterPro" id="IPR001763">
    <property type="entry name" value="Rhodanese-like_dom"/>
</dbReference>
<proteinExistence type="predicted"/>
<dbReference type="InterPro" id="IPR050229">
    <property type="entry name" value="GlpE_sulfurtransferase"/>
</dbReference>
<dbReference type="OrthoDB" id="9808735at2"/>
<keyword evidence="1" id="KW-1133">Transmembrane helix</keyword>
<dbReference type="PANTHER" id="PTHR43031">
    <property type="entry name" value="FAD-DEPENDENT OXIDOREDUCTASE"/>
    <property type="match status" value="1"/>
</dbReference>
<name>A0A4R6V879_9PAST</name>
<keyword evidence="1" id="KW-0472">Membrane</keyword>
<dbReference type="GO" id="GO:0016740">
    <property type="term" value="F:transferase activity"/>
    <property type="evidence" value="ECO:0007669"/>
    <property type="project" value="UniProtKB-KW"/>
</dbReference>
<dbReference type="PANTHER" id="PTHR43031:SF18">
    <property type="entry name" value="RHODANESE-RELATED SULFURTRANSFERASES"/>
    <property type="match status" value="1"/>
</dbReference>
<keyword evidence="3" id="KW-0808">Transferase</keyword>
<gene>
    <name evidence="3" type="ORF">EDC45_1299</name>
</gene>
<evidence type="ECO:0000313" key="4">
    <source>
        <dbReference type="Proteomes" id="UP000295657"/>
    </source>
</evidence>
<reference evidence="3 4" key="1">
    <citation type="submission" date="2019-03" db="EMBL/GenBank/DDBJ databases">
        <title>Genomic Encyclopedia of Type Strains, Phase IV (KMG-IV): sequencing the most valuable type-strain genomes for metagenomic binning, comparative biology and taxonomic classification.</title>
        <authorList>
            <person name="Goeker M."/>
        </authorList>
    </citation>
    <scope>NUCLEOTIDE SEQUENCE [LARGE SCALE GENOMIC DNA]</scope>
    <source>
        <strain evidence="3 4">DSM 28403</strain>
    </source>
</reference>